<dbReference type="SUPFAM" id="SSF56519">
    <property type="entry name" value="Penicillin binding protein dimerisation domain"/>
    <property type="match status" value="1"/>
</dbReference>
<dbReference type="InterPro" id="IPR012338">
    <property type="entry name" value="Beta-lactam/transpept-like"/>
</dbReference>
<dbReference type="GO" id="GO:0071555">
    <property type="term" value="P:cell wall organization"/>
    <property type="evidence" value="ECO:0007669"/>
    <property type="project" value="TreeGrafter"/>
</dbReference>
<dbReference type="SUPFAM" id="SSF56601">
    <property type="entry name" value="beta-lactamase/transpeptidase-like"/>
    <property type="match status" value="1"/>
</dbReference>
<dbReference type="PANTHER" id="PTHR30627">
    <property type="entry name" value="PEPTIDOGLYCAN D,D-TRANSPEPTIDASE"/>
    <property type="match status" value="1"/>
</dbReference>
<dbReference type="GO" id="GO:0008658">
    <property type="term" value="F:penicillin binding"/>
    <property type="evidence" value="ECO:0007669"/>
    <property type="project" value="InterPro"/>
</dbReference>
<dbReference type="Gene3D" id="3.30.450.330">
    <property type="match status" value="1"/>
</dbReference>
<dbReference type="GO" id="GO:0005886">
    <property type="term" value="C:plasma membrane"/>
    <property type="evidence" value="ECO:0007669"/>
    <property type="project" value="TreeGrafter"/>
</dbReference>
<protein>
    <submittedName>
        <fullName evidence="7">Penicillin-binding protein</fullName>
    </submittedName>
</protein>
<evidence type="ECO:0000313" key="9">
    <source>
        <dbReference type="Proteomes" id="UP000027186"/>
    </source>
</evidence>
<keyword evidence="2" id="KW-0121">Carboxypeptidase</keyword>
<dbReference type="Pfam" id="PF00905">
    <property type="entry name" value="Transpeptidase"/>
    <property type="match status" value="1"/>
</dbReference>
<gene>
    <name evidence="7" type="ORF">ABAZ39_02830</name>
    <name evidence="8" type="ORF">FH063_000454</name>
</gene>
<evidence type="ECO:0000313" key="8">
    <source>
        <dbReference type="EMBL" id="KAA1058254.1"/>
    </source>
</evidence>
<reference evidence="7 9" key="1">
    <citation type="journal article" date="2014" name="Genome Announc.">
        <title>Complete Genome Sequence of the Model Rhizosphere Strain Azospirillum brasilense Az39, Successfully Applied in Agriculture.</title>
        <authorList>
            <person name="Rivera D."/>
            <person name="Revale S."/>
            <person name="Molina R."/>
            <person name="Gualpa J."/>
            <person name="Puente M."/>
            <person name="Maroniche G."/>
            <person name="Paris G."/>
            <person name="Baker D."/>
            <person name="Clavijo B."/>
            <person name="McLay K."/>
            <person name="Spaepen S."/>
            <person name="Perticari A."/>
            <person name="Vazquez M."/>
            <person name="Wisniewski-Dye F."/>
            <person name="Watkins C."/>
            <person name="Martinez-Abarca F."/>
            <person name="Vanderleyden J."/>
            <person name="Cassan F."/>
        </authorList>
    </citation>
    <scope>NUCLEOTIDE SEQUENCE [LARGE SCALE GENOMIC DNA]</scope>
    <source>
        <strain evidence="7 9">Az39</strain>
    </source>
</reference>
<feature type="domain" description="Penicillin-binding protein dimerisation" evidence="6">
    <location>
        <begin position="81"/>
        <end position="205"/>
    </location>
</feature>
<dbReference type="EMBL" id="VEWN01000001">
    <property type="protein sequence ID" value="KAA1058254.1"/>
    <property type="molecule type" value="Genomic_DNA"/>
</dbReference>
<dbReference type="Gene3D" id="3.40.710.10">
    <property type="entry name" value="DD-peptidase/beta-lactamase superfamily"/>
    <property type="match status" value="1"/>
</dbReference>
<feature type="region of interest" description="Disordered" evidence="4">
    <location>
        <begin position="1"/>
        <end position="24"/>
    </location>
</feature>
<evidence type="ECO:0000256" key="2">
    <source>
        <dbReference type="ARBA" id="ARBA00022645"/>
    </source>
</evidence>
<dbReference type="InterPro" id="IPR005311">
    <property type="entry name" value="PBP_dimer"/>
</dbReference>
<feature type="domain" description="Penicillin-binding protein transpeptidase" evidence="5">
    <location>
        <begin position="244"/>
        <end position="527"/>
    </location>
</feature>
<evidence type="ECO:0000256" key="4">
    <source>
        <dbReference type="SAM" id="MobiDB-lite"/>
    </source>
</evidence>
<dbReference type="InterPro" id="IPR036138">
    <property type="entry name" value="PBP_dimer_sf"/>
</dbReference>
<name>A0A060DA69_9PROT</name>
<comment type="subcellular location">
    <subcellularLocation>
        <location evidence="1">Membrane</location>
    </subcellularLocation>
</comment>
<proteinExistence type="predicted"/>
<dbReference type="PANTHER" id="PTHR30627:SF1">
    <property type="entry name" value="PEPTIDOGLYCAN D,D-TRANSPEPTIDASE FTSI"/>
    <property type="match status" value="1"/>
</dbReference>
<evidence type="ECO:0000313" key="7">
    <source>
        <dbReference type="EMBL" id="AIB10971.1"/>
    </source>
</evidence>
<feature type="compositionally biased region" description="Pro residues" evidence="4">
    <location>
        <begin position="575"/>
        <end position="584"/>
    </location>
</feature>
<evidence type="ECO:0000313" key="10">
    <source>
        <dbReference type="Proteomes" id="UP000325333"/>
    </source>
</evidence>
<dbReference type="Proteomes" id="UP000325333">
    <property type="component" value="Unassembled WGS sequence"/>
</dbReference>
<keyword evidence="2" id="KW-0378">Hydrolase</keyword>
<evidence type="ECO:0000256" key="1">
    <source>
        <dbReference type="ARBA" id="ARBA00004370"/>
    </source>
</evidence>
<evidence type="ECO:0000256" key="3">
    <source>
        <dbReference type="ARBA" id="ARBA00023136"/>
    </source>
</evidence>
<dbReference type="GO" id="GO:0004180">
    <property type="term" value="F:carboxypeptidase activity"/>
    <property type="evidence" value="ECO:0007669"/>
    <property type="project" value="UniProtKB-KW"/>
</dbReference>
<evidence type="ECO:0000259" key="6">
    <source>
        <dbReference type="Pfam" id="PF03717"/>
    </source>
</evidence>
<dbReference type="KEGG" id="abq:ABAZ39_02830"/>
<accession>A0A5B0L4Q7</accession>
<dbReference type="Pfam" id="PF03717">
    <property type="entry name" value="PBP_dimer"/>
    <property type="match status" value="1"/>
</dbReference>
<reference evidence="8 10" key="2">
    <citation type="submission" date="2019-07" db="EMBL/GenBank/DDBJ databases">
        <title>Genome sequencing of the stress-tolerant strain Azospirillum brasilense Az19.</title>
        <authorList>
            <person name="Maroniche G.A."/>
            <person name="Garcia J.E."/>
            <person name="Pagnussat L."/>
            <person name="Amenta M."/>
            <person name="Creus C.M."/>
        </authorList>
    </citation>
    <scope>NUCLEOTIDE SEQUENCE [LARGE SCALE GENOMIC DNA]</scope>
    <source>
        <strain evidence="8 10">Az19</strain>
    </source>
</reference>
<dbReference type="EMBL" id="CP007793">
    <property type="protein sequence ID" value="AIB10971.1"/>
    <property type="molecule type" value="Genomic_DNA"/>
</dbReference>
<keyword evidence="3" id="KW-0472">Membrane</keyword>
<dbReference type="Gene3D" id="1.10.150.770">
    <property type="match status" value="1"/>
</dbReference>
<sequence>MSVPPPGIDPAHGAYSVPPPASKPRTSLSVALEQSRNRLMVTAAMVAVVFSAIGVKLVDATLFNHAAEPRPRMAAEVDAPPVNRADIVDRNGNLLATSLATQSLYADPKLISRPDEVARKLTTALPELDYKDLLTKLSGDKRFVWIKRNLTPKQQAAVFRLGLPGVYFEREERRFYPASNLTSHLVGFTGVDNNGLAGLEQQFNKRLTTDPKPLQLSIDLRLQHIMKKELQTTIDEFSAIGATGIIYDVRNGEVMSMVSLPDFDPHNPTGLDPDTLFNRATLGVYEMGSTFKIFNTAMSLDSGKIRVSDTFDTINNIKVGRFTIREYHPFRHNLTVAEVFQESSNLGSVRMAMSLGVQHQKSFMTKLGMTRPTSLELPENGWPLVPNPWREVNTMTISFGHGMSVSPMHTVNAAASIINGGVLHPPTLLKRDPAVEVPGEQVISPKTSAMMRRLFRFVVTDGTAKSANAKGYVVGGKTGTAEKQKGRSYARNSRMSSFLGAFPMHDPRYIVYVLVDEPKGTKKTYGFATGGWVAAPAVGRIVKQIGPLLGVQPVDEASPDVINATYINTAGQTTPPAPPPPPAQPKGSTVASVPPAGNKPR</sequence>
<dbReference type="OrthoDB" id="9789078at2"/>
<dbReference type="Gene3D" id="3.90.1310.10">
    <property type="entry name" value="Penicillin-binding protein 2a (Domain 2)"/>
    <property type="match status" value="1"/>
</dbReference>
<dbReference type="AlphaFoldDB" id="A0A060DA69"/>
<evidence type="ECO:0000259" key="5">
    <source>
        <dbReference type="Pfam" id="PF00905"/>
    </source>
</evidence>
<accession>A0A060DA69</accession>
<dbReference type="InterPro" id="IPR001460">
    <property type="entry name" value="PCN-bd_Tpept"/>
</dbReference>
<organism evidence="7 9">
    <name type="scientific">Azospirillum argentinense</name>
    <dbReference type="NCBI Taxonomy" id="2970906"/>
    <lineage>
        <taxon>Bacteria</taxon>
        <taxon>Pseudomonadati</taxon>
        <taxon>Pseudomonadota</taxon>
        <taxon>Alphaproteobacteria</taxon>
        <taxon>Rhodospirillales</taxon>
        <taxon>Azospirillaceae</taxon>
        <taxon>Azospirillum</taxon>
    </lineage>
</organism>
<dbReference type="Proteomes" id="UP000027186">
    <property type="component" value="Chromosome"/>
</dbReference>
<dbReference type="RefSeq" id="WP_038526519.1">
    <property type="nucleotide sequence ID" value="NZ_CP007793.1"/>
</dbReference>
<dbReference type="InterPro" id="IPR050515">
    <property type="entry name" value="Beta-lactam/transpept"/>
</dbReference>
<feature type="region of interest" description="Disordered" evidence="4">
    <location>
        <begin position="566"/>
        <end position="601"/>
    </location>
</feature>
<keyword evidence="2" id="KW-0645">Protease</keyword>